<comment type="caution">
    <text evidence="1">The sequence shown here is derived from an EMBL/GenBank/DDBJ whole genome shotgun (WGS) entry which is preliminary data.</text>
</comment>
<sequence>MVSTLVTESAKSRERLDIATENVSILLSRIREQPICSQAPFFPATVILRYLRSSPIRFCTQREDNASTFDST</sequence>
<proteinExistence type="predicted"/>
<accession>A0ABS8T0U9</accession>
<dbReference type="EMBL" id="JACEIK010000978">
    <property type="protein sequence ID" value="MCD7464583.1"/>
    <property type="molecule type" value="Genomic_DNA"/>
</dbReference>
<keyword evidence="2" id="KW-1185">Reference proteome</keyword>
<protein>
    <submittedName>
        <fullName evidence="1">Uncharacterized protein</fullName>
    </submittedName>
</protein>
<evidence type="ECO:0000313" key="2">
    <source>
        <dbReference type="Proteomes" id="UP000823775"/>
    </source>
</evidence>
<organism evidence="1 2">
    <name type="scientific">Datura stramonium</name>
    <name type="common">Jimsonweed</name>
    <name type="synonym">Common thornapple</name>
    <dbReference type="NCBI Taxonomy" id="4076"/>
    <lineage>
        <taxon>Eukaryota</taxon>
        <taxon>Viridiplantae</taxon>
        <taxon>Streptophyta</taxon>
        <taxon>Embryophyta</taxon>
        <taxon>Tracheophyta</taxon>
        <taxon>Spermatophyta</taxon>
        <taxon>Magnoliopsida</taxon>
        <taxon>eudicotyledons</taxon>
        <taxon>Gunneridae</taxon>
        <taxon>Pentapetalae</taxon>
        <taxon>asterids</taxon>
        <taxon>lamiids</taxon>
        <taxon>Solanales</taxon>
        <taxon>Solanaceae</taxon>
        <taxon>Solanoideae</taxon>
        <taxon>Datureae</taxon>
        <taxon>Datura</taxon>
    </lineage>
</organism>
<name>A0ABS8T0U9_DATST</name>
<dbReference type="Proteomes" id="UP000823775">
    <property type="component" value="Unassembled WGS sequence"/>
</dbReference>
<evidence type="ECO:0000313" key="1">
    <source>
        <dbReference type="EMBL" id="MCD7464583.1"/>
    </source>
</evidence>
<gene>
    <name evidence="1" type="ORF">HAX54_053043</name>
</gene>
<reference evidence="1 2" key="1">
    <citation type="journal article" date="2021" name="BMC Genomics">
        <title>Datura genome reveals duplications of psychoactive alkaloid biosynthetic genes and high mutation rate following tissue culture.</title>
        <authorList>
            <person name="Rajewski A."/>
            <person name="Carter-House D."/>
            <person name="Stajich J."/>
            <person name="Litt A."/>
        </authorList>
    </citation>
    <scope>NUCLEOTIDE SEQUENCE [LARGE SCALE GENOMIC DNA]</scope>
    <source>
        <strain evidence="1">AR-01</strain>
    </source>
</reference>